<gene>
    <name evidence="1" type="ORF">COW36_12815</name>
</gene>
<sequence>MLENPLAELEGEIDEVRVQLFDEELSLHFPYHKSAVASVKAIEGAIYNPSDKSWCLPITPQNTYTVQDAVVSLRKFFRREVALAEQREEMRHEIADSVVEGLRSDFEHARVSFEKQEGCVALSIPYDPKSIRLIKKIEGARWDSSDKVWLLPADQERKIRTALKGIFKLLG</sequence>
<dbReference type="EMBL" id="PFFQ01000037">
    <property type="protein sequence ID" value="PIW16643.1"/>
    <property type="molecule type" value="Genomic_DNA"/>
</dbReference>
<reference evidence="1 2" key="1">
    <citation type="submission" date="2017-09" db="EMBL/GenBank/DDBJ databases">
        <title>Depth-based differentiation of microbial function through sediment-hosted aquifers and enrichment of novel symbionts in the deep terrestrial subsurface.</title>
        <authorList>
            <person name="Probst A.J."/>
            <person name="Ladd B."/>
            <person name="Jarett J.K."/>
            <person name="Geller-Mcgrath D.E."/>
            <person name="Sieber C.M."/>
            <person name="Emerson J.B."/>
            <person name="Anantharaman K."/>
            <person name="Thomas B.C."/>
            <person name="Malmstrom R."/>
            <person name="Stieglmeier M."/>
            <person name="Klingl A."/>
            <person name="Woyke T."/>
            <person name="Ryan C.M."/>
            <person name="Banfield J.F."/>
        </authorList>
    </citation>
    <scope>NUCLEOTIDE SEQUENCE [LARGE SCALE GENOMIC DNA]</scope>
    <source>
        <strain evidence="1">CG17_big_fil_post_rev_8_21_14_2_50_48_46</strain>
    </source>
</reference>
<dbReference type="AlphaFoldDB" id="A0A2M7G461"/>
<dbReference type="Proteomes" id="UP000231019">
    <property type="component" value="Unassembled WGS sequence"/>
</dbReference>
<organism evidence="1 2">
    <name type="scientific">bacterium (Candidatus Blackallbacteria) CG17_big_fil_post_rev_8_21_14_2_50_48_46</name>
    <dbReference type="NCBI Taxonomy" id="2014261"/>
    <lineage>
        <taxon>Bacteria</taxon>
        <taxon>Candidatus Blackallbacteria</taxon>
    </lineage>
</organism>
<proteinExistence type="predicted"/>
<name>A0A2M7G461_9BACT</name>
<comment type="caution">
    <text evidence="1">The sequence shown here is derived from an EMBL/GenBank/DDBJ whole genome shotgun (WGS) entry which is preliminary data.</text>
</comment>
<protein>
    <submittedName>
        <fullName evidence="1">Uncharacterized protein</fullName>
    </submittedName>
</protein>
<evidence type="ECO:0000313" key="1">
    <source>
        <dbReference type="EMBL" id="PIW16643.1"/>
    </source>
</evidence>
<accession>A0A2M7G461</accession>
<evidence type="ECO:0000313" key="2">
    <source>
        <dbReference type="Proteomes" id="UP000231019"/>
    </source>
</evidence>